<feature type="non-terminal residue" evidence="2">
    <location>
        <position position="390"/>
    </location>
</feature>
<keyword evidence="2" id="KW-0808">Transferase</keyword>
<protein>
    <submittedName>
        <fullName evidence="2">RNA-directed DNA polymerase, eukaryota, reverse transcriptase zinc-binding domain protein</fullName>
    </submittedName>
</protein>
<keyword evidence="2" id="KW-0548">Nucleotidyltransferase</keyword>
<dbReference type="Pfam" id="PF00078">
    <property type="entry name" value="RVT_1"/>
    <property type="match status" value="1"/>
</dbReference>
<dbReference type="PANTHER" id="PTHR46890:SF48">
    <property type="entry name" value="RNA-DIRECTED DNA POLYMERASE"/>
    <property type="match status" value="1"/>
</dbReference>
<dbReference type="PANTHER" id="PTHR46890">
    <property type="entry name" value="NON-LTR RETROLELEMENT REVERSE TRANSCRIPTASE-LIKE PROTEIN-RELATED"/>
    <property type="match status" value="1"/>
</dbReference>
<evidence type="ECO:0000259" key="1">
    <source>
        <dbReference type="Pfam" id="PF00078"/>
    </source>
</evidence>
<dbReference type="SUPFAM" id="SSF56672">
    <property type="entry name" value="DNA/RNA polymerases"/>
    <property type="match status" value="1"/>
</dbReference>
<evidence type="ECO:0000313" key="3">
    <source>
        <dbReference type="Proteomes" id="UP001151760"/>
    </source>
</evidence>
<dbReference type="CDD" id="cd01650">
    <property type="entry name" value="RT_nLTR_like"/>
    <property type="match status" value="1"/>
</dbReference>
<accession>A0ABQ4Z8N6</accession>
<dbReference type="Proteomes" id="UP001151760">
    <property type="component" value="Unassembled WGS sequence"/>
</dbReference>
<dbReference type="InterPro" id="IPR052343">
    <property type="entry name" value="Retrotransposon-Effector_Assoc"/>
</dbReference>
<organism evidence="2 3">
    <name type="scientific">Tanacetum coccineum</name>
    <dbReference type="NCBI Taxonomy" id="301880"/>
    <lineage>
        <taxon>Eukaryota</taxon>
        <taxon>Viridiplantae</taxon>
        <taxon>Streptophyta</taxon>
        <taxon>Embryophyta</taxon>
        <taxon>Tracheophyta</taxon>
        <taxon>Spermatophyta</taxon>
        <taxon>Magnoliopsida</taxon>
        <taxon>eudicotyledons</taxon>
        <taxon>Gunneridae</taxon>
        <taxon>Pentapetalae</taxon>
        <taxon>asterids</taxon>
        <taxon>campanulids</taxon>
        <taxon>Asterales</taxon>
        <taxon>Asteraceae</taxon>
        <taxon>Asteroideae</taxon>
        <taxon>Anthemideae</taxon>
        <taxon>Anthemidinae</taxon>
        <taxon>Tanacetum</taxon>
    </lineage>
</organism>
<keyword evidence="2" id="KW-0695">RNA-directed DNA polymerase</keyword>
<dbReference type="InterPro" id="IPR000477">
    <property type="entry name" value="RT_dom"/>
</dbReference>
<dbReference type="EMBL" id="BQNB010011088">
    <property type="protein sequence ID" value="GJS85946.1"/>
    <property type="molecule type" value="Genomic_DNA"/>
</dbReference>
<dbReference type="GO" id="GO:0003964">
    <property type="term" value="F:RNA-directed DNA polymerase activity"/>
    <property type="evidence" value="ECO:0007669"/>
    <property type="project" value="UniProtKB-KW"/>
</dbReference>
<gene>
    <name evidence="2" type="ORF">Tco_0752487</name>
</gene>
<sequence length="390" mass="44593">MLSWQNGNVFDRVISLKEQLVRVQAEVDTMPHDKEVKERSCKIPNDYNEAMRDEYTMLMHKSRVMTICNEKGERFENDRVAEQFLKHFQEFLGKQDEVIEIPSDRIVFPNKLSTEEADRMCRSVNEVEVKNAMFDIDDSKALGPDGYTARFYKSAWSIIGKDVCKAIPIFFVTGRLLGEVNATLISLIPKIQTPDKVSDFRPIACCNVLYKCISKIITNRLKGVLGKLVHESQSAFVAGRQKTDNILLSQELFRGYNRKQKQKKVAFKIDLQKAYDTISWEFLKNILLKFGFPSKMVNWIMTCVSTTKFSISINGDRLEVLNLIVVKNIEDNGDFKSSVETIGNSLEEFSNYSGLKANMNKSTVFFGGMTEAEQRLILDIVPFLIGRLPV</sequence>
<proteinExistence type="predicted"/>
<name>A0ABQ4Z8N6_9ASTR</name>
<evidence type="ECO:0000313" key="2">
    <source>
        <dbReference type="EMBL" id="GJS85946.1"/>
    </source>
</evidence>
<comment type="caution">
    <text evidence="2">The sequence shown here is derived from an EMBL/GenBank/DDBJ whole genome shotgun (WGS) entry which is preliminary data.</text>
</comment>
<dbReference type="InterPro" id="IPR043502">
    <property type="entry name" value="DNA/RNA_pol_sf"/>
</dbReference>
<reference evidence="2" key="1">
    <citation type="journal article" date="2022" name="Int. J. Mol. Sci.">
        <title>Draft Genome of Tanacetum Coccineum: Genomic Comparison of Closely Related Tanacetum-Family Plants.</title>
        <authorList>
            <person name="Yamashiro T."/>
            <person name="Shiraishi A."/>
            <person name="Nakayama K."/>
            <person name="Satake H."/>
        </authorList>
    </citation>
    <scope>NUCLEOTIDE SEQUENCE</scope>
</reference>
<feature type="domain" description="Reverse transcriptase" evidence="1">
    <location>
        <begin position="196"/>
        <end position="312"/>
    </location>
</feature>
<keyword evidence="3" id="KW-1185">Reference proteome</keyword>
<reference evidence="2" key="2">
    <citation type="submission" date="2022-01" db="EMBL/GenBank/DDBJ databases">
        <authorList>
            <person name="Yamashiro T."/>
            <person name="Shiraishi A."/>
            <person name="Satake H."/>
            <person name="Nakayama K."/>
        </authorList>
    </citation>
    <scope>NUCLEOTIDE SEQUENCE</scope>
</reference>